<dbReference type="SMART" id="SM00901">
    <property type="entry name" value="FRG"/>
    <property type="match status" value="1"/>
</dbReference>
<reference evidence="2 3" key="1">
    <citation type="submission" date="2009-10" db="EMBL/GenBank/DDBJ databases">
        <authorList>
            <person name="Weinstock G."/>
            <person name="Sodergren E."/>
            <person name="Clifton S."/>
            <person name="Fulton L."/>
            <person name="Fulton B."/>
            <person name="Courtney L."/>
            <person name="Fronick C."/>
            <person name="Harrison M."/>
            <person name="Strong C."/>
            <person name="Farmer C."/>
            <person name="Delahaunty K."/>
            <person name="Markovic C."/>
            <person name="Hall O."/>
            <person name="Minx P."/>
            <person name="Tomlinson C."/>
            <person name="Mitreva M."/>
            <person name="Nelson J."/>
            <person name="Hou S."/>
            <person name="Wollam A."/>
            <person name="Pepin K.H."/>
            <person name="Johnson M."/>
            <person name="Bhonagiri V."/>
            <person name="Nash W.E."/>
            <person name="Warren W."/>
            <person name="Chinwalla A."/>
            <person name="Mardis E.R."/>
            <person name="Wilson R.K."/>
        </authorList>
    </citation>
    <scope>NUCLEOTIDE SEQUENCE [LARGE SCALE GENOMIC DNA]</scope>
    <source>
        <strain evidence="3">ATCC 25996 / DSM 4631 / NCTC 10774 / M26</strain>
    </source>
</reference>
<feature type="domain" description="FRG" evidence="1">
    <location>
        <begin position="24"/>
        <end position="121"/>
    </location>
</feature>
<comment type="caution">
    <text evidence="2">The sequence shown here is derived from an EMBL/GenBank/DDBJ whole genome shotgun (WGS) entry which is preliminary data.</text>
</comment>
<sequence length="346" mass="39903">MCSHEISSVSDLLEILKEIGEPEQGHTRFFRGQADVRWRMLPGIYREGCEYLIENEHKIIKDTFTNCPDDFSPDDTLFEKLVKLQHYGYATRLLDLTANALVALYFAAWNKEHHDKDGELIILDIPDEEVKYGDSDTVAVLSALSLQSEDFDLIKIIDNSRVPMLTKVFEDGLKAEQIRSYIKAIETEGNESVKKIRKNIQLVLDKMDTVVYSDSFKTTFNEQKEIATLIHDIRTDKPSFRPVIEFSDFERVLCVRAKLNNARISRQQGCFLLFGISNNKLRPASIPDGWQRKAKNGQKFIVRNKESIMEELKSFGISKKTLFPELESQAEEIMSQYKPKKHGENR</sequence>
<proteinExistence type="predicted"/>
<name>D2ZW86_NEIM2</name>
<accession>D2ZW86</accession>
<dbReference type="STRING" id="546266.NEIMUCOT_04879"/>
<gene>
    <name evidence="2" type="ORF">NEIMUCOT_04879</name>
</gene>
<organism evidence="2 3">
    <name type="scientific">Neisseria mucosa (strain ATCC 25996 / DSM 4631 / NCTC 10774 / M26)</name>
    <dbReference type="NCBI Taxonomy" id="546266"/>
    <lineage>
        <taxon>Bacteria</taxon>
        <taxon>Pseudomonadati</taxon>
        <taxon>Pseudomonadota</taxon>
        <taxon>Betaproteobacteria</taxon>
        <taxon>Neisseriales</taxon>
        <taxon>Neisseriaceae</taxon>
        <taxon>Neisseria</taxon>
    </lineage>
</organism>
<dbReference type="Pfam" id="PF08867">
    <property type="entry name" value="FRG"/>
    <property type="match status" value="1"/>
</dbReference>
<evidence type="ECO:0000313" key="3">
    <source>
        <dbReference type="Proteomes" id="UP000003344"/>
    </source>
</evidence>
<evidence type="ECO:0000259" key="1">
    <source>
        <dbReference type="SMART" id="SM00901"/>
    </source>
</evidence>
<dbReference type="InterPro" id="IPR014966">
    <property type="entry name" value="FRG-dom"/>
</dbReference>
<dbReference type="AlphaFoldDB" id="D2ZW86"/>
<dbReference type="eggNOG" id="ENOG5032PIY">
    <property type="taxonomic scope" value="Bacteria"/>
</dbReference>
<dbReference type="EMBL" id="ACDX02000006">
    <property type="protein sequence ID" value="EFC88830.1"/>
    <property type="molecule type" value="Genomic_DNA"/>
</dbReference>
<protein>
    <submittedName>
        <fullName evidence="2">FRG domain protein</fullName>
    </submittedName>
</protein>
<dbReference type="RefSeq" id="WP_003742547.1">
    <property type="nucleotide sequence ID" value="NZ_ACDX02000006.1"/>
</dbReference>
<evidence type="ECO:0000313" key="2">
    <source>
        <dbReference type="EMBL" id="EFC88830.1"/>
    </source>
</evidence>
<dbReference type="Proteomes" id="UP000003344">
    <property type="component" value="Unassembled WGS sequence"/>
</dbReference>